<dbReference type="EMBL" id="UOFS01000039">
    <property type="protein sequence ID" value="VAW99260.1"/>
    <property type="molecule type" value="Genomic_DNA"/>
</dbReference>
<dbReference type="InterPro" id="IPR006597">
    <property type="entry name" value="Sel1-like"/>
</dbReference>
<reference evidence="2" key="1">
    <citation type="submission" date="2018-06" db="EMBL/GenBank/DDBJ databases">
        <authorList>
            <person name="Zhirakovskaya E."/>
        </authorList>
    </citation>
    <scope>NUCLEOTIDE SEQUENCE</scope>
</reference>
<dbReference type="AlphaFoldDB" id="A0A3B1ACC4"/>
<feature type="region of interest" description="Disordered" evidence="1">
    <location>
        <begin position="34"/>
        <end position="72"/>
    </location>
</feature>
<organism evidence="2">
    <name type="scientific">hydrothermal vent metagenome</name>
    <dbReference type="NCBI Taxonomy" id="652676"/>
    <lineage>
        <taxon>unclassified sequences</taxon>
        <taxon>metagenomes</taxon>
        <taxon>ecological metagenomes</taxon>
    </lineage>
</organism>
<dbReference type="SUPFAM" id="SSF81901">
    <property type="entry name" value="HCP-like"/>
    <property type="match status" value="1"/>
</dbReference>
<sequence length="158" mass="18120">MRYMGVVGKIIIFNLLLLINANFIALAHEGNHDKENKTNKLSQSPVKHSTKKQAEKKQLLTTPQLNTLRRDRQRDKLHELFTKVIGTQNPEDQYSLGQMFKKGDGVEKDDIQAYVWTALSLTNGYPGATKTLRDLESAMSSYEVNYAIDLLRKIRELR</sequence>
<name>A0A3B1ACC4_9ZZZZ</name>
<gene>
    <name evidence="2" type="ORF">MNBD_GAMMA22-1477</name>
</gene>
<protein>
    <recommendedName>
        <fullName evidence="3">Sel1 repeat family protein</fullName>
    </recommendedName>
</protein>
<proteinExistence type="predicted"/>
<dbReference type="InterPro" id="IPR011990">
    <property type="entry name" value="TPR-like_helical_dom_sf"/>
</dbReference>
<accession>A0A3B1ACC4</accession>
<evidence type="ECO:0000313" key="2">
    <source>
        <dbReference type="EMBL" id="VAW99260.1"/>
    </source>
</evidence>
<evidence type="ECO:0008006" key="3">
    <source>
        <dbReference type="Google" id="ProtNLM"/>
    </source>
</evidence>
<dbReference type="SMART" id="SM00671">
    <property type="entry name" value="SEL1"/>
    <property type="match status" value="1"/>
</dbReference>
<evidence type="ECO:0000256" key="1">
    <source>
        <dbReference type="SAM" id="MobiDB-lite"/>
    </source>
</evidence>
<dbReference type="Gene3D" id="1.25.40.10">
    <property type="entry name" value="Tetratricopeptide repeat domain"/>
    <property type="match status" value="1"/>
</dbReference>